<comment type="caution">
    <text evidence="3">The sequence shown here is derived from an EMBL/GenBank/DDBJ whole genome shotgun (WGS) entry which is preliminary data.</text>
</comment>
<protein>
    <recommendedName>
        <fullName evidence="5">Phage holin family protein</fullName>
    </recommendedName>
</protein>
<dbReference type="Pfam" id="PF07332">
    <property type="entry name" value="Phage_holin_3_6"/>
    <property type="match status" value="1"/>
</dbReference>
<evidence type="ECO:0000256" key="2">
    <source>
        <dbReference type="SAM" id="Phobius"/>
    </source>
</evidence>
<keyword evidence="2" id="KW-0472">Membrane</keyword>
<name>A0A1Q8VK52_9ACTO</name>
<evidence type="ECO:0008006" key="5">
    <source>
        <dbReference type="Google" id="ProtNLM"/>
    </source>
</evidence>
<sequence length="162" mass="16715">MPNNQPPPPPSQATSSASATPPRRAGSSAQPTLGELIARILENISALVRGEIDLAKVKGQRMAKEMKPAAVLLGGAGVLALFAFGLMLGSLTVGLSHIMPLWAAFLVIALILTVVAVPMALVGVKRLKAAKENAPAPQEGLLESVKVVKDAIASGRERGNAQ</sequence>
<feature type="region of interest" description="Disordered" evidence="1">
    <location>
        <begin position="1"/>
        <end position="29"/>
    </location>
</feature>
<organism evidence="3 4">
    <name type="scientific">Actinomyces oris</name>
    <dbReference type="NCBI Taxonomy" id="544580"/>
    <lineage>
        <taxon>Bacteria</taxon>
        <taxon>Bacillati</taxon>
        <taxon>Actinomycetota</taxon>
        <taxon>Actinomycetes</taxon>
        <taxon>Actinomycetales</taxon>
        <taxon>Actinomycetaceae</taxon>
        <taxon>Actinomyces</taxon>
    </lineage>
</organism>
<feature type="transmembrane region" description="Helical" evidence="2">
    <location>
        <begin position="70"/>
        <end position="95"/>
    </location>
</feature>
<evidence type="ECO:0000313" key="3">
    <source>
        <dbReference type="EMBL" id="OLO48470.1"/>
    </source>
</evidence>
<dbReference type="OrthoDB" id="3260065at2"/>
<gene>
    <name evidence="3" type="ORF">BKH31_02420</name>
</gene>
<keyword evidence="2" id="KW-0812">Transmembrane</keyword>
<dbReference type="InterPro" id="IPR009937">
    <property type="entry name" value="Phage_holin_3_6"/>
</dbReference>
<evidence type="ECO:0000313" key="4">
    <source>
        <dbReference type="Proteomes" id="UP000186471"/>
    </source>
</evidence>
<feature type="transmembrane region" description="Helical" evidence="2">
    <location>
        <begin position="101"/>
        <end position="124"/>
    </location>
</feature>
<reference evidence="3 4" key="1">
    <citation type="submission" date="2016-12" db="EMBL/GenBank/DDBJ databases">
        <title>Genomic comparison of strains in the 'Actinomyces naeslundii' group.</title>
        <authorList>
            <person name="Mughal S.R."/>
            <person name="Do T."/>
            <person name="Gilbert S.C."/>
            <person name="Witherden E.A."/>
            <person name="Didelot X."/>
            <person name="Beighton D."/>
        </authorList>
    </citation>
    <scope>NUCLEOTIDE SEQUENCE [LARGE SCALE GENOMIC DNA]</scope>
    <source>
        <strain evidence="3 4">R21091</strain>
    </source>
</reference>
<dbReference type="Proteomes" id="UP000186471">
    <property type="component" value="Unassembled WGS sequence"/>
</dbReference>
<dbReference type="AlphaFoldDB" id="A0A1Q8VK52"/>
<evidence type="ECO:0000256" key="1">
    <source>
        <dbReference type="SAM" id="MobiDB-lite"/>
    </source>
</evidence>
<feature type="compositionally biased region" description="Pro residues" evidence="1">
    <location>
        <begin position="1"/>
        <end position="11"/>
    </location>
</feature>
<proteinExistence type="predicted"/>
<dbReference type="EMBL" id="MSKK01000007">
    <property type="protein sequence ID" value="OLO48470.1"/>
    <property type="molecule type" value="Genomic_DNA"/>
</dbReference>
<feature type="compositionally biased region" description="Low complexity" evidence="1">
    <location>
        <begin position="12"/>
        <end position="29"/>
    </location>
</feature>
<keyword evidence="2" id="KW-1133">Transmembrane helix</keyword>
<accession>A0A1Q8VK52</accession>
<dbReference type="RefSeq" id="WP_075410905.1">
    <property type="nucleotide sequence ID" value="NZ_MSKK01000007.1"/>
</dbReference>